<dbReference type="AlphaFoldDB" id="A0A4P7N733"/>
<organism evidence="1 2">
    <name type="scientific">Pyricularia oryzae</name>
    <name type="common">Rice blast fungus</name>
    <name type="synonym">Magnaporthe oryzae</name>
    <dbReference type="NCBI Taxonomy" id="318829"/>
    <lineage>
        <taxon>Eukaryota</taxon>
        <taxon>Fungi</taxon>
        <taxon>Dikarya</taxon>
        <taxon>Ascomycota</taxon>
        <taxon>Pezizomycotina</taxon>
        <taxon>Sordariomycetes</taxon>
        <taxon>Sordariomycetidae</taxon>
        <taxon>Magnaporthales</taxon>
        <taxon>Pyriculariaceae</taxon>
        <taxon>Pyricularia</taxon>
    </lineage>
</organism>
<gene>
    <name evidence="1" type="ORF">PoMZ_00744</name>
</gene>
<accession>A0A4P7N733</accession>
<name>A0A4P7N733_PYROR</name>
<evidence type="ECO:0000313" key="1">
    <source>
        <dbReference type="EMBL" id="QBZ55840.1"/>
    </source>
</evidence>
<proteinExistence type="predicted"/>
<sequence length="46" mass="5224">MAHVEQAKRIDAGSGHYEQLYHPSLALPRGTTKFKDNTAVEKQGRW</sequence>
<protein>
    <submittedName>
        <fullName evidence="1">Uncharacterized protein</fullName>
    </submittedName>
</protein>
<reference evidence="1 2" key="1">
    <citation type="journal article" date="2019" name="Mol. Biol. Evol.">
        <title>Blast fungal genomes show frequent chromosomal changes, gene gains and losses, and effector gene turnover.</title>
        <authorList>
            <person name="Gomez Luciano L.B."/>
            <person name="Jason Tsai I."/>
            <person name="Chuma I."/>
            <person name="Tosa Y."/>
            <person name="Chen Y.H."/>
            <person name="Li J.Y."/>
            <person name="Li M.Y."/>
            <person name="Jade Lu M.Y."/>
            <person name="Nakayashiki H."/>
            <person name="Li W.H."/>
        </authorList>
    </citation>
    <scope>NUCLEOTIDE SEQUENCE [LARGE SCALE GENOMIC DNA]</scope>
    <source>
        <strain evidence="1">MZ5-1-6</strain>
    </source>
</reference>
<evidence type="ECO:0000313" key="2">
    <source>
        <dbReference type="Proteomes" id="UP000294847"/>
    </source>
</evidence>
<dbReference type="Proteomes" id="UP000294847">
    <property type="component" value="Chromosome 2"/>
</dbReference>
<dbReference type="EMBL" id="CP034205">
    <property type="protein sequence ID" value="QBZ55840.1"/>
    <property type="molecule type" value="Genomic_DNA"/>
</dbReference>